<accession>A0A833GX53</accession>
<evidence type="ECO:0000313" key="3">
    <source>
        <dbReference type="Proteomes" id="UP000460298"/>
    </source>
</evidence>
<evidence type="ECO:0000313" key="2">
    <source>
        <dbReference type="EMBL" id="KAB2928864.1"/>
    </source>
</evidence>
<dbReference type="AlphaFoldDB" id="A0A833GX53"/>
<reference evidence="2 3" key="1">
    <citation type="submission" date="2019-10" db="EMBL/GenBank/DDBJ databases">
        <title>Extracellular Electron Transfer in a Candidatus Methanoperedens spp. Enrichment Culture.</title>
        <authorList>
            <person name="Berger S."/>
            <person name="Rangel Shaw D."/>
            <person name="Berben T."/>
            <person name="In 'T Zandt M."/>
            <person name="Frank J."/>
            <person name="Reimann J."/>
            <person name="Jetten M.S.M."/>
            <person name="Welte C.U."/>
        </authorList>
    </citation>
    <scope>NUCLEOTIDE SEQUENCE [LARGE SCALE GENOMIC DNA]</scope>
    <source>
        <strain evidence="2">SB12</strain>
    </source>
</reference>
<keyword evidence="1" id="KW-0732">Signal</keyword>
<gene>
    <name evidence="2" type="ORF">F9K24_21475</name>
</gene>
<feature type="signal peptide" evidence="1">
    <location>
        <begin position="1"/>
        <end position="21"/>
    </location>
</feature>
<name>A0A833GX53_9LEPT</name>
<feature type="non-terminal residue" evidence="2">
    <location>
        <position position="200"/>
    </location>
</feature>
<dbReference type="PROSITE" id="PS51257">
    <property type="entry name" value="PROKAR_LIPOPROTEIN"/>
    <property type="match status" value="1"/>
</dbReference>
<organism evidence="2 3">
    <name type="scientific">Leptonema illini</name>
    <dbReference type="NCBI Taxonomy" id="183"/>
    <lineage>
        <taxon>Bacteria</taxon>
        <taxon>Pseudomonadati</taxon>
        <taxon>Spirochaetota</taxon>
        <taxon>Spirochaetia</taxon>
        <taxon>Leptospirales</taxon>
        <taxon>Leptospiraceae</taxon>
        <taxon>Leptonema</taxon>
    </lineage>
</organism>
<sequence length="200" mass="22404">MKTLRCHLVSLFLFGMVASCTTITLRDVQMQGYTAKPASIEAVCLYVSNEGTTFHTSPTGLANASAFFQQAVSDAVRSVLTVKSSTECERMITVEMKMLHSYTRINNTILPTIALDYQVLLIWTITGAEHTPVKILIPSRRWDTDYALMHSTDYVDAVAIREVIYDGLDRSLPWLLCSLENPTCEIPDFSKEVEKIDLSN</sequence>
<comment type="caution">
    <text evidence="2">The sequence shown here is derived from an EMBL/GenBank/DDBJ whole genome shotgun (WGS) entry which is preliminary data.</text>
</comment>
<proteinExistence type="predicted"/>
<feature type="chain" id="PRO_5032966511" description="Lipoprotein" evidence="1">
    <location>
        <begin position="22"/>
        <end position="200"/>
    </location>
</feature>
<protein>
    <recommendedName>
        <fullName evidence="4">Lipoprotein</fullName>
    </recommendedName>
</protein>
<evidence type="ECO:0008006" key="4">
    <source>
        <dbReference type="Google" id="ProtNLM"/>
    </source>
</evidence>
<dbReference type="Proteomes" id="UP000460298">
    <property type="component" value="Unassembled WGS sequence"/>
</dbReference>
<dbReference type="EMBL" id="WBUI01000043">
    <property type="protein sequence ID" value="KAB2928864.1"/>
    <property type="molecule type" value="Genomic_DNA"/>
</dbReference>
<evidence type="ECO:0000256" key="1">
    <source>
        <dbReference type="SAM" id="SignalP"/>
    </source>
</evidence>